<feature type="domain" description="PDZ" evidence="5">
    <location>
        <begin position="125"/>
        <end position="204"/>
    </location>
</feature>
<evidence type="ECO:0000313" key="7">
    <source>
        <dbReference type="Proteomes" id="UP001432322"/>
    </source>
</evidence>
<reference evidence="6" key="1">
    <citation type="submission" date="2023-10" db="EMBL/GenBank/DDBJ databases">
        <title>Genome assembly of Pristionchus species.</title>
        <authorList>
            <person name="Yoshida K."/>
            <person name="Sommer R.J."/>
        </authorList>
    </citation>
    <scope>NUCLEOTIDE SEQUENCE</scope>
    <source>
        <strain evidence="6">RS5133</strain>
    </source>
</reference>
<keyword evidence="4" id="KW-0812">Transmembrane</keyword>
<evidence type="ECO:0000256" key="1">
    <source>
        <dbReference type="ARBA" id="ARBA00004236"/>
    </source>
</evidence>
<evidence type="ECO:0000256" key="3">
    <source>
        <dbReference type="ARBA" id="ARBA00022737"/>
    </source>
</evidence>
<dbReference type="PROSITE" id="PS50106">
    <property type="entry name" value="PDZ"/>
    <property type="match status" value="1"/>
</dbReference>
<evidence type="ECO:0000256" key="2">
    <source>
        <dbReference type="ARBA" id="ARBA00022475"/>
    </source>
</evidence>
<dbReference type="Gene3D" id="2.30.42.10">
    <property type="match status" value="1"/>
</dbReference>
<dbReference type="InterPro" id="IPR001478">
    <property type="entry name" value="PDZ"/>
</dbReference>
<keyword evidence="2" id="KW-1003">Cell membrane</keyword>
<protein>
    <recommendedName>
        <fullName evidence="5">PDZ domain-containing protein</fullName>
    </recommendedName>
</protein>
<evidence type="ECO:0000256" key="4">
    <source>
        <dbReference type="SAM" id="Phobius"/>
    </source>
</evidence>
<dbReference type="InterPro" id="IPR051067">
    <property type="entry name" value="NHER"/>
</dbReference>
<sequence>MAHLGSYPSSSEEDVFELVDDAISVTTSIESCVEVVDEVGNKKSKQANKEGMSIAASTAAAATSVTSAAAASTVVATTAAAAAHHSLLTSADVVDKCSEKPSDGGNEICIDLKTNRKIPPPRLIRIELNKKDNETGIGIYSRGRNYHFVGTLRLGSAADRAGLRIGDRIYFINGITTKGLRDAGVVDLLIAARKTIDVLILPKDAAKMYKSLGIPVSLALPNIVREGASESATDALSAIPLAWRNPLSFDYGFSVAPFGRARVNKVDINTAVYRHGLREGARIAGVGDLLFHSSMSHWKVEEMLRQQPEHSSLWIAPKKERIVTELDSIYCTVFWLVFSVIFDIIFTGMQLVYELGADHWGFGFYFSLVSAFTAIFIVPTFERFPPVILAKLACSLISICYVVGCMSGGAGAVLMVVSRLSIMVSDVICTFEFISARRIWLHFLSRLRF</sequence>
<evidence type="ECO:0000313" key="6">
    <source>
        <dbReference type="EMBL" id="GMT17172.1"/>
    </source>
</evidence>
<dbReference type="InterPro" id="IPR041489">
    <property type="entry name" value="PDZ_6"/>
</dbReference>
<dbReference type="SMART" id="SM00228">
    <property type="entry name" value="PDZ"/>
    <property type="match status" value="2"/>
</dbReference>
<feature type="transmembrane region" description="Helical" evidence="4">
    <location>
        <begin position="393"/>
        <end position="414"/>
    </location>
</feature>
<dbReference type="InterPro" id="IPR036034">
    <property type="entry name" value="PDZ_sf"/>
</dbReference>
<dbReference type="PANTHER" id="PTHR14191">
    <property type="entry name" value="PDZ DOMAIN CONTAINING PROTEIN"/>
    <property type="match status" value="1"/>
</dbReference>
<dbReference type="SUPFAM" id="SSF50156">
    <property type="entry name" value="PDZ domain-like"/>
    <property type="match status" value="2"/>
</dbReference>
<dbReference type="CDD" id="cd00136">
    <property type="entry name" value="PDZ_canonical"/>
    <property type="match status" value="1"/>
</dbReference>
<evidence type="ECO:0000259" key="5">
    <source>
        <dbReference type="PROSITE" id="PS50106"/>
    </source>
</evidence>
<dbReference type="EMBL" id="BTSY01000003">
    <property type="protein sequence ID" value="GMT17172.1"/>
    <property type="molecule type" value="Genomic_DNA"/>
</dbReference>
<keyword evidence="4" id="KW-1133">Transmembrane helix</keyword>
<keyword evidence="4" id="KW-0472">Membrane</keyword>
<accession>A0AAV5VGA7</accession>
<name>A0AAV5VGA7_9BILA</name>
<dbReference type="GO" id="GO:0005102">
    <property type="term" value="F:signaling receptor binding"/>
    <property type="evidence" value="ECO:0007669"/>
    <property type="project" value="TreeGrafter"/>
</dbReference>
<dbReference type="Proteomes" id="UP001432322">
    <property type="component" value="Unassembled WGS sequence"/>
</dbReference>
<keyword evidence="3" id="KW-0677">Repeat</keyword>
<dbReference type="GO" id="GO:0043495">
    <property type="term" value="F:protein-membrane adaptor activity"/>
    <property type="evidence" value="ECO:0007669"/>
    <property type="project" value="TreeGrafter"/>
</dbReference>
<organism evidence="6 7">
    <name type="scientific">Pristionchus fissidentatus</name>
    <dbReference type="NCBI Taxonomy" id="1538716"/>
    <lineage>
        <taxon>Eukaryota</taxon>
        <taxon>Metazoa</taxon>
        <taxon>Ecdysozoa</taxon>
        <taxon>Nematoda</taxon>
        <taxon>Chromadorea</taxon>
        <taxon>Rhabditida</taxon>
        <taxon>Rhabditina</taxon>
        <taxon>Diplogasteromorpha</taxon>
        <taxon>Diplogasteroidea</taxon>
        <taxon>Neodiplogasteridae</taxon>
        <taxon>Pristionchus</taxon>
    </lineage>
</organism>
<comment type="caution">
    <text evidence="6">The sequence shown here is derived from an EMBL/GenBank/DDBJ whole genome shotgun (WGS) entry which is preliminary data.</text>
</comment>
<dbReference type="GO" id="GO:0072659">
    <property type="term" value="P:protein localization to plasma membrane"/>
    <property type="evidence" value="ECO:0007669"/>
    <property type="project" value="TreeGrafter"/>
</dbReference>
<dbReference type="GO" id="GO:0016324">
    <property type="term" value="C:apical plasma membrane"/>
    <property type="evidence" value="ECO:0007669"/>
    <property type="project" value="TreeGrafter"/>
</dbReference>
<dbReference type="PANTHER" id="PTHR14191:SF27">
    <property type="entry name" value="MICROTUBULE ASSOCIATED SERINE_THREONINE KINASE FAMILY MEMBER 4"/>
    <property type="match status" value="1"/>
</dbReference>
<keyword evidence="7" id="KW-1185">Reference proteome</keyword>
<dbReference type="Pfam" id="PF17820">
    <property type="entry name" value="PDZ_6"/>
    <property type="match status" value="1"/>
</dbReference>
<dbReference type="AlphaFoldDB" id="A0AAV5VGA7"/>
<proteinExistence type="predicted"/>
<comment type="subcellular location">
    <subcellularLocation>
        <location evidence="1">Cell membrane</location>
    </subcellularLocation>
</comment>
<feature type="transmembrane region" description="Helical" evidence="4">
    <location>
        <begin position="359"/>
        <end position="381"/>
    </location>
</feature>
<gene>
    <name evidence="6" type="ORF">PFISCL1PPCAC_8469</name>
</gene>
<feature type="transmembrane region" description="Helical" evidence="4">
    <location>
        <begin position="329"/>
        <end position="353"/>
    </location>
</feature>